<dbReference type="Proteomes" id="UP000737171">
    <property type="component" value="Unassembled WGS sequence"/>
</dbReference>
<comment type="caution">
    <text evidence="2">The sequence shown here is derived from an EMBL/GenBank/DDBJ whole genome shotgun (WGS) entry which is preliminary data.</text>
</comment>
<sequence>MTEDPTSSAPPKLIYLLLEARAGAELAASLAAWPWLQFGPRGDGHPVLVLPGLLASDRSSLLLRRYLASRGHDVHGWGLGRNFGARGNVRNALLERLDELHARSGRKVSLVGWSLGGMFARFLAKERPDAVRQVITLGSPIAGDPRANRAWRVYQLVSGRRADDKPLRARIIAEPTVPTTSIYSRSDGIVAWRCSVQRESAITENIEVVSSHVGLGMHPVVLHALADRLAQPEGAWQPFERRGLRALVYPRAAAFQSR</sequence>
<feature type="domain" description="AB hydrolase-1" evidence="1">
    <location>
        <begin position="99"/>
        <end position="147"/>
    </location>
</feature>
<dbReference type="Gene3D" id="3.40.50.1820">
    <property type="entry name" value="alpha/beta hydrolase"/>
    <property type="match status" value="1"/>
</dbReference>
<evidence type="ECO:0000259" key="1">
    <source>
        <dbReference type="Pfam" id="PF00561"/>
    </source>
</evidence>
<organism evidence="2 3">
    <name type="scientific">Pseudaquabacterium terrae</name>
    <dbReference type="NCBI Taxonomy" id="2732868"/>
    <lineage>
        <taxon>Bacteria</taxon>
        <taxon>Pseudomonadati</taxon>
        <taxon>Pseudomonadota</taxon>
        <taxon>Betaproteobacteria</taxon>
        <taxon>Burkholderiales</taxon>
        <taxon>Sphaerotilaceae</taxon>
        <taxon>Pseudaquabacterium</taxon>
    </lineage>
</organism>
<accession>A0ABX2EGE9</accession>
<dbReference type="InterPro" id="IPR029058">
    <property type="entry name" value="AB_hydrolase_fold"/>
</dbReference>
<dbReference type="EMBL" id="JABRWJ010000003">
    <property type="protein sequence ID" value="NRF67661.1"/>
    <property type="molecule type" value="Genomic_DNA"/>
</dbReference>
<keyword evidence="3" id="KW-1185">Reference proteome</keyword>
<dbReference type="GO" id="GO:0016787">
    <property type="term" value="F:hydrolase activity"/>
    <property type="evidence" value="ECO:0007669"/>
    <property type="project" value="UniProtKB-KW"/>
</dbReference>
<evidence type="ECO:0000313" key="2">
    <source>
        <dbReference type="EMBL" id="NRF67661.1"/>
    </source>
</evidence>
<dbReference type="RefSeq" id="WP_173122759.1">
    <property type="nucleotide sequence ID" value="NZ_JABRWJ010000003.1"/>
</dbReference>
<dbReference type="SUPFAM" id="SSF53474">
    <property type="entry name" value="alpha/beta-Hydrolases"/>
    <property type="match status" value="1"/>
</dbReference>
<evidence type="ECO:0000313" key="3">
    <source>
        <dbReference type="Proteomes" id="UP000737171"/>
    </source>
</evidence>
<name>A0ABX2EGE9_9BURK</name>
<reference evidence="2 3" key="1">
    <citation type="submission" date="2020-05" db="EMBL/GenBank/DDBJ databases">
        <title>Aquincola sp. isolate from soil.</title>
        <authorList>
            <person name="Han J."/>
            <person name="Kim D.-U."/>
        </authorList>
    </citation>
    <scope>NUCLEOTIDE SEQUENCE [LARGE SCALE GENOMIC DNA]</scope>
    <source>
        <strain evidence="2 3">S2</strain>
    </source>
</reference>
<protein>
    <submittedName>
        <fullName evidence="2">Alpha/beta hydrolase</fullName>
    </submittedName>
</protein>
<dbReference type="Pfam" id="PF00561">
    <property type="entry name" value="Abhydrolase_1"/>
    <property type="match status" value="1"/>
</dbReference>
<dbReference type="InterPro" id="IPR000073">
    <property type="entry name" value="AB_hydrolase_1"/>
</dbReference>
<proteinExistence type="predicted"/>
<keyword evidence="2" id="KW-0378">Hydrolase</keyword>
<gene>
    <name evidence="2" type="ORF">HLB44_11760</name>
</gene>